<name>A0A918LBM5_9PSEU</name>
<dbReference type="Proteomes" id="UP000660680">
    <property type="component" value="Unassembled WGS sequence"/>
</dbReference>
<dbReference type="EMBL" id="BMRB01000002">
    <property type="protein sequence ID" value="GGS28348.1"/>
    <property type="molecule type" value="Genomic_DNA"/>
</dbReference>
<evidence type="ECO:0000313" key="2">
    <source>
        <dbReference type="Proteomes" id="UP000660680"/>
    </source>
</evidence>
<reference evidence="1" key="1">
    <citation type="journal article" date="2014" name="Int. J. Syst. Evol. Microbiol.">
        <title>Complete genome sequence of Corynebacterium casei LMG S-19264T (=DSM 44701T), isolated from a smear-ripened cheese.</title>
        <authorList>
            <consortium name="US DOE Joint Genome Institute (JGI-PGF)"/>
            <person name="Walter F."/>
            <person name="Albersmeier A."/>
            <person name="Kalinowski J."/>
            <person name="Ruckert C."/>
        </authorList>
    </citation>
    <scope>NUCLEOTIDE SEQUENCE</scope>
    <source>
        <strain evidence="1">JCM 3276</strain>
    </source>
</reference>
<comment type="caution">
    <text evidence="1">The sequence shown here is derived from an EMBL/GenBank/DDBJ whole genome shotgun (WGS) entry which is preliminary data.</text>
</comment>
<keyword evidence="2" id="KW-1185">Reference proteome</keyword>
<organism evidence="1 2">
    <name type="scientific">Actinokineospora fastidiosa</name>
    <dbReference type="NCBI Taxonomy" id="1816"/>
    <lineage>
        <taxon>Bacteria</taxon>
        <taxon>Bacillati</taxon>
        <taxon>Actinomycetota</taxon>
        <taxon>Actinomycetes</taxon>
        <taxon>Pseudonocardiales</taxon>
        <taxon>Pseudonocardiaceae</taxon>
        <taxon>Actinokineospora</taxon>
    </lineage>
</organism>
<sequence>MTTTVTRVPMPRTPPDAPDPLALAEAALRAVPDIDTTHVRAASQDGAILLLGRVQWSSEARAVGDRLRRVLAPHEVRDRIGFHYDDSPRLSPWHRLRE</sequence>
<accession>A0A918LBM5</accession>
<dbReference type="AlphaFoldDB" id="A0A918LBM5"/>
<dbReference type="RefSeq" id="WP_189210303.1">
    <property type="nucleotide sequence ID" value="NZ_BMRB01000002.1"/>
</dbReference>
<evidence type="ECO:0000313" key="1">
    <source>
        <dbReference type="EMBL" id="GGS28348.1"/>
    </source>
</evidence>
<proteinExistence type="predicted"/>
<evidence type="ECO:0008006" key="3">
    <source>
        <dbReference type="Google" id="ProtNLM"/>
    </source>
</evidence>
<protein>
    <recommendedName>
        <fullName evidence="3">BON domain-containing protein</fullName>
    </recommendedName>
</protein>
<gene>
    <name evidence="1" type="ORF">GCM10010171_21720</name>
</gene>
<reference evidence="1" key="2">
    <citation type="submission" date="2020-09" db="EMBL/GenBank/DDBJ databases">
        <authorList>
            <person name="Sun Q."/>
            <person name="Ohkuma M."/>
        </authorList>
    </citation>
    <scope>NUCLEOTIDE SEQUENCE</scope>
    <source>
        <strain evidence="1">JCM 3276</strain>
    </source>
</reference>